<dbReference type="EMBL" id="FAXA01000422">
    <property type="protein sequence ID" value="CUV03447.1"/>
    <property type="molecule type" value="Genomic_DNA"/>
</dbReference>
<proteinExistence type="predicted"/>
<dbReference type="PANTHER" id="PTHR31350">
    <property type="entry name" value="SI:DKEY-261L7.2"/>
    <property type="match status" value="1"/>
</dbReference>
<evidence type="ECO:0000259" key="1">
    <source>
        <dbReference type="Pfam" id="PF13369"/>
    </source>
</evidence>
<sequence>MSTDGNADYRALFTEMVRKPDEDIELDRAALYLAGEEYPEIDVPSLLAELDAFASQIAFRIDPGVATADLAGSIAEYLFNDVGFHGNTGEYYSPDNSFLNRVLETRTGIPITLSLLFMEVGRRLGLKCSGVGLPGHFIVGIDDTGEYLDPFHAGVSLSVTDCSDLVDSMSGGRLAWTDDFLAPVSKHNILFRMLNNLKSVYMQTGAYSKAVGVIQRQSIMSPGIPSLYQEQAWCHAEQHEYRLAIRVLESYLEIAKNQGTGGPEDTKQVQDQINSLWTTLNRLN</sequence>
<protein>
    <submittedName>
        <fullName evidence="2">Protein sirB1</fullName>
    </submittedName>
</protein>
<evidence type="ECO:0000313" key="2">
    <source>
        <dbReference type="EMBL" id="CUV03447.1"/>
    </source>
</evidence>
<feature type="domain" description="Protein SirB1 N-terminal" evidence="1">
    <location>
        <begin position="46"/>
        <end position="195"/>
    </location>
</feature>
<dbReference type="AlphaFoldDB" id="A0A161K870"/>
<dbReference type="Gene3D" id="1.25.40.10">
    <property type="entry name" value="Tetratricopeptide repeat domain"/>
    <property type="match status" value="1"/>
</dbReference>
<dbReference type="Pfam" id="PF13369">
    <property type="entry name" value="Transglut_core2"/>
    <property type="match status" value="1"/>
</dbReference>
<dbReference type="SUPFAM" id="SSF48452">
    <property type="entry name" value="TPR-like"/>
    <property type="match status" value="1"/>
</dbReference>
<dbReference type="PANTHER" id="PTHR31350:SF21">
    <property type="entry name" value="F-BOX ONLY PROTEIN 21"/>
    <property type="match status" value="1"/>
</dbReference>
<dbReference type="InterPro" id="IPR011990">
    <property type="entry name" value="TPR-like_helical_dom_sf"/>
</dbReference>
<organism evidence="2">
    <name type="scientific">hydrothermal vent metagenome</name>
    <dbReference type="NCBI Taxonomy" id="652676"/>
    <lineage>
        <taxon>unclassified sequences</taxon>
        <taxon>metagenomes</taxon>
        <taxon>ecological metagenomes</taxon>
    </lineage>
</organism>
<dbReference type="InterPro" id="IPR032698">
    <property type="entry name" value="SirB1_N"/>
</dbReference>
<reference evidence="2" key="1">
    <citation type="submission" date="2015-10" db="EMBL/GenBank/DDBJ databases">
        <authorList>
            <person name="Gilbert D.G."/>
        </authorList>
    </citation>
    <scope>NUCLEOTIDE SEQUENCE</scope>
</reference>
<name>A0A161K870_9ZZZZ</name>
<gene>
    <name evidence="2" type="ORF">MGWOODY_Clf206</name>
</gene>
<accession>A0A161K870</accession>